<dbReference type="AlphaFoldDB" id="A0A1M6JR09"/>
<protein>
    <recommendedName>
        <fullName evidence="2">Phosphodiester glycosidase domain-containing protein</fullName>
    </recommendedName>
</protein>
<dbReference type="eggNOG" id="COG4632">
    <property type="taxonomic scope" value="Bacteria"/>
</dbReference>
<keyword evidence="4" id="KW-1185">Reference proteome</keyword>
<dbReference type="InterPro" id="IPR018711">
    <property type="entry name" value="NAGPA"/>
</dbReference>
<dbReference type="PANTHER" id="PTHR40446">
    <property type="entry name" value="N-ACETYLGLUCOSAMINE-1-PHOSPHODIESTER ALPHA-N-ACETYLGLUCOSAMINIDASE"/>
    <property type="match status" value="1"/>
</dbReference>
<dbReference type="RefSeq" id="WP_034524606.1">
    <property type="nucleotide sequence ID" value="NZ_FQZN01000031.1"/>
</dbReference>
<dbReference type="EMBL" id="FQZN01000031">
    <property type="protein sequence ID" value="SHJ49082.1"/>
    <property type="molecule type" value="Genomic_DNA"/>
</dbReference>
<dbReference type="GeneID" id="92714019"/>
<evidence type="ECO:0000313" key="3">
    <source>
        <dbReference type="EMBL" id="SHJ49082.1"/>
    </source>
</evidence>
<feature type="region of interest" description="Disordered" evidence="1">
    <location>
        <begin position="27"/>
        <end position="48"/>
    </location>
</feature>
<proteinExistence type="predicted"/>
<dbReference type="Pfam" id="PF09992">
    <property type="entry name" value="NAGPA"/>
    <property type="match status" value="1"/>
</dbReference>
<sequence length="362" mass="39057">MNKNTLLISVFSFCLFCGCGDDNDGIPEWPWTDPTEEPTPPPEEPVEANPTIVAAGWTNVNAAFGSLPEYINVYKSPEQLQGKKAVAYIAVADMAKGGKFEVLGDIAYCDDKSIANYGAETVNTPDQFYTTSKAPIIINGGLFFYAAKSDDSAFYVSQNLVARSGEILAVNQTYWVEDWSSDPLVMWYPTIGTFCQTEDGTCKTTWTYSTGTKHYCYSVPADNALNKEPLEVPSATFPGVAEEFKAVNAIGGAGVLLSNGEIKNTWAQELLDVAADSNQPRTAIAYSTDKKLMFFVCEGRERTEGVAGLTTDEVANVLKSLGCTEALNLDGGGSSCMLVNGKETIKPSGGEQRAVLTGVRMY</sequence>
<name>A0A1M6JR09_9BACE</name>
<dbReference type="PANTHER" id="PTHR40446:SF2">
    <property type="entry name" value="N-ACETYLGLUCOSAMINE-1-PHOSPHODIESTER ALPHA-N-ACETYLGLUCOSAMINIDASE"/>
    <property type="match status" value="1"/>
</dbReference>
<gene>
    <name evidence="3" type="ORF">SAMN05444350_13132</name>
</gene>
<feature type="domain" description="Phosphodiester glycosidase" evidence="2">
    <location>
        <begin position="246"/>
        <end position="359"/>
    </location>
</feature>
<evidence type="ECO:0000259" key="2">
    <source>
        <dbReference type="Pfam" id="PF09992"/>
    </source>
</evidence>
<organism evidence="3 4">
    <name type="scientific">Bacteroides stercorirosoris</name>
    <dbReference type="NCBI Taxonomy" id="871324"/>
    <lineage>
        <taxon>Bacteria</taxon>
        <taxon>Pseudomonadati</taxon>
        <taxon>Bacteroidota</taxon>
        <taxon>Bacteroidia</taxon>
        <taxon>Bacteroidales</taxon>
        <taxon>Bacteroidaceae</taxon>
        <taxon>Bacteroides</taxon>
    </lineage>
</organism>
<reference evidence="4" key="1">
    <citation type="submission" date="2016-11" db="EMBL/GenBank/DDBJ databases">
        <authorList>
            <person name="Varghese N."/>
            <person name="Submissions S."/>
        </authorList>
    </citation>
    <scope>NUCLEOTIDE SEQUENCE [LARGE SCALE GENOMIC DNA]</scope>
    <source>
        <strain evidence="4">DSM 26884</strain>
    </source>
</reference>
<dbReference type="PROSITE" id="PS51257">
    <property type="entry name" value="PROKAR_LIPOPROTEIN"/>
    <property type="match status" value="1"/>
</dbReference>
<evidence type="ECO:0000256" key="1">
    <source>
        <dbReference type="SAM" id="MobiDB-lite"/>
    </source>
</evidence>
<dbReference type="Proteomes" id="UP000184192">
    <property type="component" value="Unassembled WGS sequence"/>
</dbReference>
<evidence type="ECO:0000313" key="4">
    <source>
        <dbReference type="Proteomes" id="UP000184192"/>
    </source>
</evidence>
<accession>A0A1M6JR09</accession>